<dbReference type="Gene3D" id="3.40.50.720">
    <property type="entry name" value="NAD(P)-binding Rossmann-like Domain"/>
    <property type="match status" value="1"/>
</dbReference>
<dbReference type="EC" id="3.2.2.6" evidence="2"/>
<dbReference type="PANTHER" id="PTHR10912:SF9">
    <property type="entry name" value="ADP-RIBOSYL CYCLASE_CYCLIC ADP-RIBOSE HYDROLASE"/>
    <property type="match status" value="1"/>
</dbReference>
<keyword evidence="6" id="KW-1015">Disulfide bond</keyword>
<evidence type="ECO:0000313" key="8">
    <source>
        <dbReference type="Proteomes" id="UP001178508"/>
    </source>
</evidence>
<dbReference type="InterPro" id="IPR003193">
    <property type="entry name" value="ADP-ribosyl_cyclase"/>
</dbReference>
<organism evidence="7 8">
    <name type="scientific">Xyrichtys novacula</name>
    <name type="common">Pearly razorfish</name>
    <name type="synonym">Hemipteronotus novacula</name>
    <dbReference type="NCBI Taxonomy" id="13765"/>
    <lineage>
        <taxon>Eukaryota</taxon>
        <taxon>Metazoa</taxon>
        <taxon>Chordata</taxon>
        <taxon>Craniata</taxon>
        <taxon>Vertebrata</taxon>
        <taxon>Euteleostomi</taxon>
        <taxon>Actinopterygii</taxon>
        <taxon>Neopterygii</taxon>
        <taxon>Teleostei</taxon>
        <taxon>Neoteleostei</taxon>
        <taxon>Acanthomorphata</taxon>
        <taxon>Eupercaria</taxon>
        <taxon>Labriformes</taxon>
        <taxon>Labridae</taxon>
        <taxon>Xyrichtys</taxon>
    </lineage>
</organism>
<dbReference type="GO" id="GO:0030890">
    <property type="term" value="P:positive regulation of B cell proliferation"/>
    <property type="evidence" value="ECO:0007669"/>
    <property type="project" value="TreeGrafter"/>
</dbReference>
<keyword evidence="4 7" id="KW-0378">Hydrolase</keyword>
<keyword evidence="5" id="KW-0520">NAD</keyword>
<evidence type="ECO:0000256" key="6">
    <source>
        <dbReference type="ARBA" id="ARBA00023157"/>
    </source>
</evidence>
<accession>A0AAV1HB96</accession>
<dbReference type="Pfam" id="PF02267">
    <property type="entry name" value="Rib_hydrolayse"/>
    <property type="match status" value="1"/>
</dbReference>
<dbReference type="GO" id="GO:0016740">
    <property type="term" value="F:transferase activity"/>
    <property type="evidence" value="ECO:0007669"/>
    <property type="project" value="UniProtKB-KW"/>
</dbReference>
<comment type="similarity">
    <text evidence="1">Belongs to the ADP-ribosyl cyclase family.</text>
</comment>
<evidence type="ECO:0000256" key="4">
    <source>
        <dbReference type="ARBA" id="ARBA00022801"/>
    </source>
</evidence>
<sequence length="259" mass="29015">MASKKSLPISGTITVTVIVVVLAPPALLDQTAEFKATFLKKCADFKVDKQTCDSKWYMFEKAYVGKKETDVTETSYQELFDKTPFTQPCGKIMLWSGLNGLANRFTKNRDDFFTLADTLLGHVLDGLTWCGKKGSKETFTSGCSTNKPNAVLSFWIMASIKFAQYTCGRVTLMLDGDQDKPYDENRIFGKYELPNLQSPRVKSLKVILVVTKIDGPKCAHNSLKNLSNILKGKKISYSCLALTRKDIEKCIKERKGACW</sequence>
<protein>
    <recommendedName>
        <fullName evidence="2">ADP-ribosyl cyclase/cyclic ADP-ribose hydrolase</fullName>
        <ecNumber evidence="2">3.2.2.6</ecNumber>
    </recommendedName>
</protein>
<reference evidence="7" key="1">
    <citation type="submission" date="2023-08" db="EMBL/GenBank/DDBJ databases">
        <authorList>
            <person name="Alioto T."/>
            <person name="Alioto T."/>
            <person name="Gomez Garrido J."/>
        </authorList>
    </citation>
    <scope>NUCLEOTIDE SEQUENCE</scope>
</reference>
<dbReference type="Gene3D" id="1.20.82.10">
    <property type="entry name" value="ADP Ribosyl Cyclase, Chain A, domain 1"/>
    <property type="match status" value="1"/>
</dbReference>
<dbReference type="EMBL" id="OY660883">
    <property type="protein sequence ID" value="CAJ1082619.1"/>
    <property type="molecule type" value="Genomic_DNA"/>
</dbReference>
<evidence type="ECO:0000256" key="5">
    <source>
        <dbReference type="ARBA" id="ARBA00023027"/>
    </source>
</evidence>
<keyword evidence="8" id="KW-1185">Reference proteome</keyword>
<dbReference type="Proteomes" id="UP001178508">
    <property type="component" value="Chromosome 20"/>
</dbReference>
<proteinExistence type="inferred from homology"/>
<dbReference type="GO" id="GO:0061809">
    <property type="term" value="F:NAD+ nucleosidase activity, cyclic ADP-ribose generating"/>
    <property type="evidence" value="ECO:0007669"/>
    <property type="project" value="UniProtKB-EC"/>
</dbReference>
<name>A0AAV1HB96_XYRNO</name>
<evidence type="ECO:0000256" key="3">
    <source>
        <dbReference type="ARBA" id="ARBA00022679"/>
    </source>
</evidence>
<dbReference type="AlphaFoldDB" id="A0AAV1HB96"/>
<dbReference type="PANTHER" id="PTHR10912">
    <property type="entry name" value="ADP-RIBOSYL CYCLASE"/>
    <property type="match status" value="1"/>
</dbReference>
<evidence type="ECO:0000256" key="2">
    <source>
        <dbReference type="ARBA" id="ARBA00011982"/>
    </source>
</evidence>
<gene>
    <name evidence="7" type="ORF">XNOV1_A032700</name>
</gene>
<dbReference type="SUPFAM" id="SSF52309">
    <property type="entry name" value="N-(deoxy)ribosyltransferase-like"/>
    <property type="match status" value="1"/>
</dbReference>
<keyword evidence="3" id="KW-0808">Transferase</keyword>
<evidence type="ECO:0000256" key="1">
    <source>
        <dbReference type="ARBA" id="ARBA00005406"/>
    </source>
</evidence>
<dbReference type="GO" id="GO:0016849">
    <property type="term" value="F:phosphorus-oxygen lyase activity"/>
    <property type="evidence" value="ECO:0007669"/>
    <property type="project" value="TreeGrafter"/>
</dbReference>
<evidence type="ECO:0000313" key="7">
    <source>
        <dbReference type="EMBL" id="CAJ1082619.1"/>
    </source>
</evidence>
<dbReference type="GO" id="GO:0005886">
    <property type="term" value="C:plasma membrane"/>
    <property type="evidence" value="ECO:0007669"/>
    <property type="project" value="TreeGrafter"/>
</dbReference>